<feature type="domain" description="Flavin reductase like" evidence="2">
    <location>
        <begin position="20"/>
        <end position="215"/>
    </location>
</feature>
<reference evidence="3" key="1">
    <citation type="journal article" date="2021" name="Open Biol.">
        <title>Shared evolutionary footprints suggest mitochondrial oxidative damage underlies multiple complex I losses in fungi.</title>
        <authorList>
            <person name="Schikora-Tamarit M.A."/>
            <person name="Marcet-Houben M."/>
            <person name="Nosek J."/>
            <person name="Gabaldon T."/>
        </authorList>
    </citation>
    <scope>NUCLEOTIDE SEQUENCE</scope>
    <source>
        <strain evidence="3">CBS6341</strain>
    </source>
</reference>
<dbReference type="GO" id="GO:0042602">
    <property type="term" value="F:riboflavin reductase (NADPH) activity"/>
    <property type="evidence" value="ECO:0007669"/>
    <property type="project" value="TreeGrafter"/>
</dbReference>
<sequence>MSLIFKRSNSTVISQFRQAMSSIANQVMILTPTCKVNDISNFQPEILNLRGVTLSSVTSLSINPHPLIQFNLMIPSITSENLHKYDKFALHILNPNDHNIELVKKFSKHREFNVKTSKFDQISPFKGLAKDIDFKLQNVEQLDSVDVQNNTNEKNNLYLPILQSISKVLICEKHQNLLVQDHEIWIGKVLEIKTLNDNYNSKNGGLLNFNRSFHKVGNVI</sequence>
<keyword evidence="1" id="KW-0560">Oxidoreductase</keyword>
<dbReference type="PANTHER" id="PTHR30466">
    <property type="entry name" value="FLAVIN REDUCTASE"/>
    <property type="match status" value="1"/>
</dbReference>
<dbReference type="PANTHER" id="PTHR30466:SF1">
    <property type="entry name" value="FMN REDUCTASE (NADH) RUTF"/>
    <property type="match status" value="1"/>
</dbReference>
<dbReference type="InterPro" id="IPR050268">
    <property type="entry name" value="NADH-dep_flavin_reductase"/>
</dbReference>
<dbReference type="GO" id="GO:0010181">
    <property type="term" value="F:FMN binding"/>
    <property type="evidence" value="ECO:0007669"/>
    <property type="project" value="InterPro"/>
</dbReference>
<dbReference type="Gene3D" id="2.30.110.10">
    <property type="entry name" value="Electron Transport, Fmn-binding Protein, Chain A"/>
    <property type="match status" value="1"/>
</dbReference>
<proteinExistence type="predicted"/>
<dbReference type="SUPFAM" id="SSF50475">
    <property type="entry name" value="FMN-binding split barrel"/>
    <property type="match status" value="1"/>
</dbReference>
<accession>A0A9P8TF02</accession>
<dbReference type="Proteomes" id="UP000769528">
    <property type="component" value="Unassembled WGS sequence"/>
</dbReference>
<dbReference type="OrthoDB" id="2015405at2759"/>
<evidence type="ECO:0000313" key="4">
    <source>
        <dbReference type="Proteomes" id="UP000769528"/>
    </source>
</evidence>
<organism evidence="3 4">
    <name type="scientific">Wickerhamomyces mucosus</name>
    <dbReference type="NCBI Taxonomy" id="1378264"/>
    <lineage>
        <taxon>Eukaryota</taxon>
        <taxon>Fungi</taxon>
        <taxon>Dikarya</taxon>
        <taxon>Ascomycota</taxon>
        <taxon>Saccharomycotina</taxon>
        <taxon>Saccharomycetes</taxon>
        <taxon>Phaffomycetales</taxon>
        <taxon>Wickerhamomycetaceae</taxon>
        <taxon>Wickerhamomyces</taxon>
    </lineage>
</organism>
<dbReference type="InterPro" id="IPR012349">
    <property type="entry name" value="Split_barrel_FMN-bd"/>
</dbReference>
<gene>
    <name evidence="3" type="ORF">WICMUC_002000</name>
</gene>
<dbReference type="AlphaFoldDB" id="A0A9P8TF02"/>
<keyword evidence="4" id="KW-1185">Reference proteome</keyword>
<dbReference type="InterPro" id="IPR002563">
    <property type="entry name" value="Flavin_Rdtase-like_dom"/>
</dbReference>
<comment type="caution">
    <text evidence="3">The sequence shown here is derived from an EMBL/GenBank/DDBJ whole genome shotgun (WGS) entry which is preliminary data.</text>
</comment>
<dbReference type="EMBL" id="JAEUBF010000637">
    <property type="protein sequence ID" value="KAH3676369.1"/>
    <property type="molecule type" value="Genomic_DNA"/>
</dbReference>
<reference evidence="3" key="2">
    <citation type="submission" date="2021-01" db="EMBL/GenBank/DDBJ databases">
        <authorList>
            <person name="Schikora-Tamarit M.A."/>
        </authorList>
    </citation>
    <scope>NUCLEOTIDE SEQUENCE</scope>
    <source>
        <strain evidence="3">CBS6341</strain>
    </source>
</reference>
<evidence type="ECO:0000256" key="1">
    <source>
        <dbReference type="ARBA" id="ARBA00023002"/>
    </source>
</evidence>
<protein>
    <recommendedName>
        <fullName evidence="2">Flavin reductase like domain-containing protein</fullName>
    </recommendedName>
</protein>
<dbReference type="SMART" id="SM00903">
    <property type="entry name" value="Flavin_Reduct"/>
    <property type="match status" value="1"/>
</dbReference>
<name>A0A9P8TF02_9ASCO</name>
<dbReference type="Pfam" id="PF01613">
    <property type="entry name" value="Flavin_Reduct"/>
    <property type="match status" value="1"/>
</dbReference>
<evidence type="ECO:0000259" key="2">
    <source>
        <dbReference type="SMART" id="SM00903"/>
    </source>
</evidence>
<evidence type="ECO:0000313" key="3">
    <source>
        <dbReference type="EMBL" id="KAH3676369.1"/>
    </source>
</evidence>